<dbReference type="SUPFAM" id="SSF103473">
    <property type="entry name" value="MFS general substrate transporter"/>
    <property type="match status" value="1"/>
</dbReference>
<evidence type="ECO:0000256" key="2">
    <source>
        <dbReference type="ARBA" id="ARBA00022448"/>
    </source>
</evidence>
<dbReference type="InterPro" id="IPR000576">
    <property type="entry name" value="LacY/RafB_perm_fam"/>
</dbReference>
<feature type="transmembrane region" description="Helical" evidence="8">
    <location>
        <begin position="98"/>
        <end position="121"/>
    </location>
</feature>
<keyword evidence="7 8" id="KW-0472">Membrane</keyword>
<keyword evidence="6 8" id="KW-1133">Transmembrane helix</keyword>
<feature type="transmembrane region" description="Helical" evidence="8">
    <location>
        <begin position="127"/>
        <end position="147"/>
    </location>
</feature>
<feature type="transmembrane region" description="Helical" evidence="8">
    <location>
        <begin position="404"/>
        <end position="426"/>
    </location>
</feature>
<protein>
    <submittedName>
        <fullName evidence="9">Oligosaccharide:H+ symporter</fullName>
    </submittedName>
</protein>
<feature type="transmembrane region" description="Helical" evidence="8">
    <location>
        <begin position="376"/>
        <end position="398"/>
    </location>
</feature>
<comment type="subcellular location">
    <subcellularLocation>
        <location evidence="1">Cell inner membrane</location>
        <topology evidence="1">Multi-pass membrane protein</topology>
    </subcellularLocation>
</comment>
<dbReference type="GO" id="GO:0030395">
    <property type="term" value="F:lactose binding"/>
    <property type="evidence" value="ECO:0007669"/>
    <property type="project" value="TreeGrafter"/>
</dbReference>
<dbReference type="GO" id="GO:0005886">
    <property type="term" value="C:plasma membrane"/>
    <property type="evidence" value="ECO:0007669"/>
    <property type="project" value="UniProtKB-SubCell"/>
</dbReference>
<dbReference type="InterPro" id="IPR036259">
    <property type="entry name" value="MFS_trans_sf"/>
</dbReference>
<dbReference type="Gene3D" id="1.20.1250.20">
    <property type="entry name" value="MFS general substrate transporter like domains"/>
    <property type="match status" value="2"/>
</dbReference>
<feature type="transmembrane region" description="Helical" evidence="8">
    <location>
        <begin position="70"/>
        <end position="86"/>
    </location>
</feature>
<keyword evidence="5 8" id="KW-0812">Transmembrane</keyword>
<organism evidence="9 10">
    <name type="scientific">Ligilactobacillus ruminis ATCC 25644</name>
    <dbReference type="NCBI Taxonomy" id="525362"/>
    <lineage>
        <taxon>Bacteria</taxon>
        <taxon>Bacillati</taxon>
        <taxon>Bacillota</taxon>
        <taxon>Bacilli</taxon>
        <taxon>Lactobacillales</taxon>
        <taxon>Lactobacillaceae</taxon>
        <taxon>Ligilactobacillus</taxon>
    </lineage>
</organism>
<proteinExistence type="predicted"/>
<dbReference type="PANTHER" id="PTHR23522">
    <property type="entry name" value="BLL5896 PROTEIN"/>
    <property type="match status" value="1"/>
</dbReference>
<dbReference type="GO" id="GO:0015528">
    <property type="term" value="F:lactose:proton symporter activity"/>
    <property type="evidence" value="ECO:0007669"/>
    <property type="project" value="TreeGrafter"/>
</dbReference>
<evidence type="ECO:0000256" key="3">
    <source>
        <dbReference type="ARBA" id="ARBA00022475"/>
    </source>
</evidence>
<dbReference type="AlphaFoldDB" id="E7FN76"/>
<feature type="transmembrane region" description="Helical" evidence="8">
    <location>
        <begin position="247"/>
        <end position="265"/>
    </location>
</feature>
<keyword evidence="2" id="KW-0813">Transport</keyword>
<comment type="caution">
    <text evidence="9">The sequence shown here is derived from an EMBL/GenBank/DDBJ whole genome shotgun (WGS) entry which is preliminary data.</text>
</comment>
<evidence type="ECO:0000313" key="9">
    <source>
        <dbReference type="EMBL" id="EFZ35475.1"/>
    </source>
</evidence>
<evidence type="ECO:0000256" key="1">
    <source>
        <dbReference type="ARBA" id="ARBA00004429"/>
    </source>
</evidence>
<name>E7FN76_9LACO</name>
<evidence type="ECO:0000256" key="8">
    <source>
        <dbReference type="SAM" id="Phobius"/>
    </source>
</evidence>
<dbReference type="NCBIfam" id="NF007077">
    <property type="entry name" value="PRK09528.1"/>
    <property type="match status" value="1"/>
</dbReference>
<feature type="transmembrane region" description="Helical" evidence="8">
    <location>
        <begin position="343"/>
        <end position="364"/>
    </location>
</feature>
<feature type="transmembrane region" description="Helical" evidence="8">
    <location>
        <begin position="285"/>
        <end position="306"/>
    </location>
</feature>
<sequence length="440" mass="49813">MMPISDNWKGILFMNDMNKSGRMSQLKNPFFTSNATNILMFFAGWGIWWSFFQIWLTTKQGFTGAQVGEIYSFNSAFSLIANLVYSNIQDRLGLKRNLLIFCACLQVFLGPFFTFLFVPMLHANLELGALIGSCYLTLAYLSASPMFEALTERASRRFNYQYGSARAWGSFGYAVSALLAGFVFTINPSLLFWIGSAIAVVLLLLLLFWNPVRNKETVARFENEMVRERENSKPGSRDFLNVFKVRSLWEIAIFLVFSGTFYTIFDQQMFPQFFTQFFKTQAMGDHMYGILNSVEVFLEALMMGLVPLLMKKIGVRRTILVGVTFMFIRIGGCGLITNPLGVSMIKLLHAPETAIFCVVMFRYYTLHYDPRVSATINIVTGIAGSFGQILLSTPLGLLRDHIGYQPTFLVIAGIVFCAGIYGLFIIRRDDQEVNGERLSE</sequence>
<dbReference type="Proteomes" id="UP000004099">
    <property type="component" value="Unassembled WGS sequence"/>
</dbReference>
<dbReference type="PRINTS" id="PR00174">
    <property type="entry name" value="LACYSMPORT"/>
</dbReference>
<dbReference type="PANTHER" id="PTHR23522:SF10">
    <property type="entry name" value="3-PHENYLPROPIONIC ACID TRANSPORTER-RELATED"/>
    <property type="match status" value="1"/>
</dbReference>
<evidence type="ECO:0000256" key="7">
    <source>
        <dbReference type="ARBA" id="ARBA00023136"/>
    </source>
</evidence>
<feature type="transmembrane region" description="Helical" evidence="8">
    <location>
        <begin position="190"/>
        <end position="210"/>
    </location>
</feature>
<gene>
    <name evidence="9" type="primary">cscB</name>
    <name evidence="9" type="ORF">HMPREF0542_10353</name>
</gene>
<evidence type="ECO:0000313" key="10">
    <source>
        <dbReference type="Proteomes" id="UP000004099"/>
    </source>
</evidence>
<dbReference type="Pfam" id="PF01306">
    <property type="entry name" value="LacY_symp"/>
    <property type="match status" value="1"/>
</dbReference>
<evidence type="ECO:0000256" key="5">
    <source>
        <dbReference type="ARBA" id="ARBA00022692"/>
    </source>
</evidence>
<feature type="transmembrane region" description="Helical" evidence="8">
    <location>
        <begin position="318"/>
        <end position="337"/>
    </location>
</feature>
<reference evidence="9 10" key="1">
    <citation type="submission" date="2011-01" db="EMBL/GenBank/DDBJ databases">
        <authorList>
            <person name="Muzny D."/>
            <person name="Qin X."/>
            <person name="Buhay C."/>
            <person name="Dugan-Rocha S."/>
            <person name="Ding Y."/>
            <person name="Chen G."/>
            <person name="Hawes A."/>
            <person name="Holder M."/>
            <person name="Jhangiani S."/>
            <person name="Johnson A."/>
            <person name="Khan Z."/>
            <person name="Li Z."/>
            <person name="Liu W."/>
            <person name="Liu X."/>
            <person name="Perez L."/>
            <person name="Shen H."/>
            <person name="Wang Q."/>
            <person name="Watt J."/>
            <person name="Xi L."/>
            <person name="Xin Y."/>
            <person name="Zhou J."/>
            <person name="Deng J."/>
            <person name="Jiang H."/>
            <person name="Liu Y."/>
            <person name="Qu J."/>
            <person name="Song X.-Z."/>
            <person name="Zhang L."/>
            <person name="Villasana D."/>
            <person name="Johnson A."/>
            <person name="Liu J."/>
            <person name="Liyanage D."/>
            <person name="Lorensuhewa L."/>
            <person name="Robinson T."/>
            <person name="Song A."/>
            <person name="Song B.-B."/>
            <person name="Dinh H."/>
            <person name="Thornton R."/>
            <person name="Coyle M."/>
            <person name="Francisco L."/>
            <person name="Jackson L."/>
            <person name="Javaid M."/>
            <person name="Korchina V."/>
            <person name="Kovar C."/>
            <person name="Mata R."/>
            <person name="Mathew T."/>
            <person name="Ngo R."/>
            <person name="Nguyen L."/>
            <person name="Nguyen N."/>
            <person name="Okwuonu G."/>
            <person name="Ongeri F."/>
            <person name="Pham C."/>
            <person name="Simmons D."/>
            <person name="Wilczek-Boney K."/>
            <person name="Hale W."/>
            <person name="Jakkamsetti A."/>
            <person name="Pham P."/>
            <person name="Ruth R."/>
            <person name="San Lucas F."/>
            <person name="Warren J."/>
            <person name="Zhang J."/>
            <person name="Zhao Z."/>
            <person name="Zhou C."/>
            <person name="Zhu D."/>
            <person name="Lee S."/>
            <person name="Bess C."/>
            <person name="Blankenburg K."/>
            <person name="Forbes L."/>
            <person name="Fu Q."/>
            <person name="Gubbala S."/>
            <person name="Hirani K."/>
            <person name="Jayaseelan J.C."/>
            <person name="Lara F."/>
            <person name="Munidasa M."/>
            <person name="Palculict T."/>
            <person name="Patil S."/>
            <person name="Pu L.-L."/>
            <person name="Saada N."/>
            <person name="Tang L."/>
            <person name="Weissenberger G."/>
            <person name="Zhu Y."/>
            <person name="Hemphill L."/>
            <person name="Shang Y."/>
            <person name="Youmans B."/>
            <person name="Ayvaz T."/>
            <person name="Ross M."/>
            <person name="Santibanez J."/>
            <person name="Aqrawi P."/>
            <person name="Gross S."/>
            <person name="Joshi V."/>
            <person name="Fowler G."/>
            <person name="Nazareth L."/>
            <person name="Reid J."/>
            <person name="Worley K."/>
            <person name="Petrosino J."/>
            <person name="Highlander S."/>
            <person name="Gibbs R."/>
        </authorList>
    </citation>
    <scope>NUCLEOTIDE SEQUENCE [LARGE SCALE GENOMIC DNA]</scope>
    <source>
        <strain evidence="9 10">ATCC 25644</strain>
    </source>
</reference>
<dbReference type="HOGENOM" id="CLU_055585_0_0_9"/>
<keyword evidence="3" id="KW-1003">Cell membrane</keyword>
<accession>E7FN76</accession>
<feature type="transmembrane region" description="Helical" evidence="8">
    <location>
        <begin position="30"/>
        <end position="50"/>
    </location>
</feature>
<dbReference type="EMBL" id="ACGS02000022">
    <property type="protein sequence ID" value="EFZ35475.1"/>
    <property type="molecule type" value="Genomic_DNA"/>
</dbReference>
<evidence type="ECO:0000256" key="6">
    <source>
        <dbReference type="ARBA" id="ARBA00022989"/>
    </source>
</evidence>
<dbReference type="NCBIfam" id="TIGR00882">
    <property type="entry name" value="2A0105"/>
    <property type="match status" value="1"/>
</dbReference>
<evidence type="ECO:0000256" key="4">
    <source>
        <dbReference type="ARBA" id="ARBA00022519"/>
    </source>
</evidence>
<feature type="transmembrane region" description="Helical" evidence="8">
    <location>
        <begin position="167"/>
        <end position="184"/>
    </location>
</feature>
<keyword evidence="4" id="KW-0997">Cell inner membrane</keyword>